<dbReference type="Gene3D" id="3.40.470.10">
    <property type="entry name" value="Uracil-DNA glycosylase-like domain"/>
    <property type="match status" value="1"/>
</dbReference>
<evidence type="ECO:0000256" key="5">
    <source>
        <dbReference type="ARBA" id="ARBA00023004"/>
    </source>
</evidence>
<keyword evidence="7" id="KW-0234">DNA repair</keyword>
<name>A0ABT6MZS0_9SPHN</name>
<comment type="caution">
    <text evidence="9">The sequence shown here is derived from an EMBL/GenBank/DDBJ whole genome shotgun (WGS) entry which is preliminary data.</text>
</comment>
<evidence type="ECO:0000256" key="7">
    <source>
        <dbReference type="ARBA" id="ARBA00023204"/>
    </source>
</evidence>
<protein>
    <submittedName>
        <fullName evidence="9">Uracil-DNA glycosylase family protein</fullName>
    </submittedName>
</protein>
<evidence type="ECO:0000256" key="6">
    <source>
        <dbReference type="ARBA" id="ARBA00023014"/>
    </source>
</evidence>
<dbReference type="InterPro" id="IPR036895">
    <property type="entry name" value="Uracil-DNA_glycosylase-like_sf"/>
</dbReference>
<evidence type="ECO:0000313" key="9">
    <source>
        <dbReference type="EMBL" id="MDH7638549.1"/>
    </source>
</evidence>
<keyword evidence="6" id="KW-0411">Iron-sulfur</keyword>
<sequence length="246" mass="25960">MLNGGQHRFRDVIASAIGWWAEAGLDTIADEQPRDWLAAPARVARPTEGPAPGVSTPAAAVPAAVIPDSLDALRALLAIGDYAPQSAPPSRRIAPSGTPGAALMIVADMPDADDVSALFTGEAGRLFDAMVAAVGLDRERIYLAPFSPARSAGRIAPDQGEALTAMMRRHVSLAGPKALMVFGDEPARWLFGPEALQNRGGLREFNHDGGTVPAIATFHPRHLRRMPALKASAWADMRLLLGVIGQ</sequence>
<dbReference type="RefSeq" id="WP_281043843.1">
    <property type="nucleotide sequence ID" value="NZ_JARYGZ010000001.1"/>
</dbReference>
<evidence type="ECO:0000256" key="3">
    <source>
        <dbReference type="ARBA" id="ARBA00022763"/>
    </source>
</evidence>
<dbReference type="InterPro" id="IPR051536">
    <property type="entry name" value="UDG_Type-4/5"/>
</dbReference>
<keyword evidence="10" id="KW-1185">Reference proteome</keyword>
<evidence type="ECO:0000313" key="10">
    <source>
        <dbReference type="Proteomes" id="UP001160625"/>
    </source>
</evidence>
<dbReference type="SUPFAM" id="SSF52141">
    <property type="entry name" value="Uracil-DNA glycosylase-like"/>
    <property type="match status" value="1"/>
</dbReference>
<dbReference type="Pfam" id="PF03167">
    <property type="entry name" value="UDG"/>
    <property type="match status" value="1"/>
</dbReference>
<evidence type="ECO:0000256" key="2">
    <source>
        <dbReference type="ARBA" id="ARBA00022723"/>
    </source>
</evidence>
<proteinExistence type="predicted"/>
<dbReference type="PANTHER" id="PTHR33693">
    <property type="entry name" value="TYPE-5 URACIL-DNA GLYCOSYLASE"/>
    <property type="match status" value="1"/>
</dbReference>
<keyword evidence="3" id="KW-0227">DNA damage</keyword>
<reference evidence="9" key="1">
    <citation type="submission" date="2023-04" db="EMBL/GenBank/DDBJ databases">
        <title>Sphingomonas sp. MAHUQ-71 isolated from rice field.</title>
        <authorList>
            <person name="Huq M.A."/>
        </authorList>
    </citation>
    <scope>NUCLEOTIDE SEQUENCE</scope>
    <source>
        <strain evidence="9">MAHUQ-71</strain>
    </source>
</reference>
<accession>A0ABT6MZS0</accession>
<feature type="domain" description="Uracil-DNA glycosylase-like" evidence="8">
    <location>
        <begin position="96"/>
        <end position="237"/>
    </location>
</feature>
<keyword evidence="4" id="KW-0378">Hydrolase</keyword>
<dbReference type="PANTHER" id="PTHR33693:SF1">
    <property type="entry name" value="TYPE-4 URACIL-DNA GLYCOSYLASE"/>
    <property type="match status" value="1"/>
</dbReference>
<dbReference type="Proteomes" id="UP001160625">
    <property type="component" value="Unassembled WGS sequence"/>
</dbReference>
<keyword evidence="5" id="KW-0408">Iron</keyword>
<evidence type="ECO:0000256" key="4">
    <source>
        <dbReference type="ARBA" id="ARBA00022801"/>
    </source>
</evidence>
<organism evidence="9 10">
    <name type="scientific">Sphingomonas oryzagri</name>
    <dbReference type="NCBI Taxonomy" id="3042314"/>
    <lineage>
        <taxon>Bacteria</taxon>
        <taxon>Pseudomonadati</taxon>
        <taxon>Pseudomonadota</taxon>
        <taxon>Alphaproteobacteria</taxon>
        <taxon>Sphingomonadales</taxon>
        <taxon>Sphingomonadaceae</taxon>
        <taxon>Sphingomonas</taxon>
    </lineage>
</organism>
<keyword evidence="2" id="KW-0479">Metal-binding</keyword>
<dbReference type="InterPro" id="IPR005122">
    <property type="entry name" value="Uracil-DNA_glycosylase-like"/>
</dbReference>
<dbReference type="EMBL" id="JARYGZ010000001">
    <property type="protein sequence ID" value="MDH7638549.1"/>
    <property type="molecule type" value="Genomic_DNA"/>
</dbReference>
<evidence type="ECO:0000259" key="8">
    <source>
        <dbReference type="Pfam" id="PF03167"/>
    </source>
</evidence>
<evidence type="ECO:0000256" key="1">
    <source>
        <dbReference type="ARBA" id="ARBA00022485"/>
    </source>
</evidence>
<gene>
    <name evidence="9" type="ORF">QGN17_07380</name>
</gene>
<keyword evidence="1" id="KW-0004">4Fe-4S</keyword>